<dbReference type="GO" id="GO:0015031">
    <property type="term" value="P:protein transport"/>
    <property type="evidence" value="ECO:0007669"/>
    <property type="project" value="UniProtKB-KW"/>
</dbReference>
<comment type="similarity">
    <text evidence="1 5">Belongs to the small Tim family.</text>
</comment>
<evidence type="ECO:0000256" key="3">
    <source>
        <dbReference type="ARBA" id="ARBA00022927"/>
    </source>
</evidence>
<keyword evidence="5" id="KW-0813">Transport</keyword>
<keyword evidence="2 5" id="KW-0472">Membrane</keyword>
<protein>
    <recommendedName>
        <fullName evidence="5">Mitochondrial import inner membrane translocase subunit</fullName>
    </recommendedName>
</protein>
<accession>A0A8H3L4A1</accession>
<keyword evidence="3 5" id="KW-0653">Protein transport</keyword>
<sequence length="106" mass="12413">MYADQFDAKRNVNTMSSLLPKQNSNLDFDEATQKELGKFLESENARMRLQQSIHTFTDLCWDKCINKISNKIDRGEETCLTNCVERFLDTSLFIVKRLEETRKNLS</sequence>
<evidence type="ECO:0000259" key="6">
    <source>
        <dbReference type="Pfam" id="PF02953"/>
    </source>
</evidence>
<gene>
    <name evidence="7" type="ORF">RCL2_000846100</name>
</gene>
<evidence type="ECO:0000256" key="4">
    <source>
        <dbReference type="ARBA" id="ARBA00023010"/>
    </source>
</evidence>
<reference evidence="7" key="1">
    <citation type="submission" date="2019-10" db="EMBL/GenBank/DDBJ databases">
        <title>Conservation and host-specific expression of non-tandemly repeated heterogenous ribosome RNA gene in arbuscular mycorrhizal fungi.</title>
        <authorList>
            <person name="Maeda T."/>
            <person name="Kobayashi Y."/>
            <person name="Nakagawa T."/>
            <person name="Ezawa T."/>
            <person name="Yamaguchi K."/>
            <person name="Bino T."/>
            <person name="Nishimoto Y."/>
            <person name="Shigenobu S."/>
            <person name="Kawaguchi M."/>
        </authorList>
    </citation>
    <scope>NUCLEOTIDE SEQUENCE</scope>
    <source>
        <strain evidence="7">HR1</strain>
    </source>
</reference>
<evidence type="ECO:0000256" key="2">
    <source>
        <dbReference type="ARBA" id="ARBA00022792"/>
    </source>
</evidence>
<dbReference type="InterPro" id="IPR035427">
    <property type="entry name" value="Tim10-like_dom_sf"/>
</dbReference>
<dbReference type="Gene3D" id="1.10.287.810">
    <property type="entry name" value="Mitochondrial import inner membrane translocase subunit tim13 like domains"/>
    <property type="match status" value="1"/>
</dbReference>
<dbReference type="GO" id="GO:0005743">
    <property type="term" value="C:mitochondrial inner membrane"/>
    <property type="evidence" value="ECO:0007669"/>
    <property type="project" value="UniProtKB-SubCell"/>
</dbReference>
<keyword evidence="5" id="KW-1015">Disulfide bond</keyword>
<evidence type="ECO:0000313" key="7">
    <source>
        <dbReference type="EMBL" id="GES81207.1"/>
    </source>
</evidence>
<comment type="subunit">
    <text evidence="5">Heterohexamer.</text>
</comment>
<name>A0A8H3L4A1_9GLOM</name>
<keyword evidence="4 5" id="KW-0811">Translocation</keyword>
<keyword evidence="2 5" id="KW-0999">Mitochondrion inner membrane</keyword>
<dbReference type="EMBL" id="BLAL01000053">
    <property type="protein sequence ID" value="GES81207.1"/>
    <property type="molecule type" value="Genomic_DNA"/>
</dbReference>
<keyword evidence="5" id="KW-0496">Mitochondrion</keyword>
<keyword evidence="5" id="KW-0143">Chaperone</keyword>
<comment type="domain">
    <text evidence="5">The twin CX3C motif contains 4 conserved Cys residues that form 2 disulfide bonds in the mitochondrial intermembrane space.</text>
</comment>
<evidence type="ECO:0000313" key="8">
    <source>
        <dbReference type="Proteomes" id="UP000615446"/>
    </source>
</evidence>
<dbReference type="Pfam" id="PF02953">
    <property type="entry name" value="zf-Tim10_DDP"/>
    <property type="match status" value="1"/>
</dbReference>
<dbReference type="AlphaFoldDB" id="A0A8H3L4A1"/>
<proteinExistence type="inferred from homology"/>
<evidence type="ECO:0000256" key="5">
    <source>
        <dbReference type="RuleBase" id="RU367043"/>
    </source>
</evidence>
<comment type="caution">
    <text evidence="7">The sequence shown here is derived from an EMBL/GenBank/DDBJ whole genome shotgun (WGS) entry which is preliminary data.</text>
</comment>
<comment type="function">
    <text evidence="5">Mitochondrial intermembrane chaperone that participates in the import and insertion of some multi-pass transmembrane proteins into the mitochondrial inner membrane. Also required for the transfer of beta-barrel precursors from the TOM complex to the sorting and assembly machinery (SAM complex) of the outer membrane. Acts as a chaperone-like protein that protects the hydrophobic precursors from aggregation and guide them through the mitochondrial intermembrane space.</text>
</comment>
<organism evidence="7 8">
    <name type="scientific">Rhizophagus clarus</name>
    <dbReference type="NCBI Taxonomy" id="94130"/>
    <lineage>
        <taxon>Eukaryota</taxon>
        <taxon>Fungi</taxon>
        <taxon>Fungi incertae sedis</taxon>
        <taxon>Mucoromycota</taxon>
        <taxon>Glomeromycotina</taxon>
        <taxon>Glomeromycetes</taxon>
        <taxon>Glomerales</taxon>
        <taxon>Glomeraceae</taxon>
        <taxon>Rhizophagus</taxon>
    </lineage>
</organism>
<evidence type="ECO:0000256" key="1">
    <source>
        <dbReference type="ARBA" id="ARBA00006720"/>
    </source>
</evidence>
<dbReference type="OrthoDB" id="344165at2759"/>
<feature type="domain" description="Tim10-like" evidence="6">
    <location>
        <begin position="38"/>
        <end position="100"/>
    </location>
</feature>
<dbReference type="SUPFAM" id="SSF144122">
    <property type="entry name" value="Tim10-like"/>
    <property type="match status" value="1"/>
</dbReference>
<dbReference type="Proteomes" id="UP000615446">
    <property type="component" value="Unassembled WGS sequence"/>
</dbReference>
<dbReference type="InterPro" id="IPR004217">
    <property type="entry name" value="Tim10-like"/>
</dbReference>
<comment type="subcellular location">
    <subcellularLocation>
        <location evidence="5">Mitochondrion inner membrane</location>
        <topology evidence="5">Peripheral membrane protein</topology>
        <orientation evidence="5">Intermembrane side</orientation>
    </subcellularLocation>
</comment>